<gene>
    <name evidence="7" type="ORF">NLI96_g12929</name>
</gene>
<proteinExistence type="predicted"/>
<dbReference type="InterPro" id="IPR004853">
    <property type="entry name" value="Sugar_P_trans_dom"/>
</dbReference>
<keyword evidence="4 5" id="KW-0472">Membrane</keyword>
<evidence type="ECO:0000313" key="8">
    <source>
        <dbReference type="Proteomes" id="UP001212997"/>
    </source>
</evidence>
<organism evidence="7 8">
    <name type="scientific">Meripilus lineatus</name>
    <dbReference type="NCBI Taxonomy" id="2056292"/>
    <lineage>
        <taxon>Eukaryota</taxon>
        <taxon>Fungi</taxon>
        <taxon>Dikarya</taxon>
        <taxon>Basidiomycota</taxon>
        <taxon>Agaricomycotina</taxon>
        <taxon>Agaricomycetes</taxon>
        <taxon>Polyporales</taxon>
        <taxon>Meripilaceae</taxon>
        <taxon>Meripilus</taxon>
    </lineage>
</organism>
<feature type="transmembrane region" description="Helical" evidence="5">
    <location>
        <begin position="310"/>
        <end position="328"/>
    </location>
</feature>
<accession>A0AAD5UQR1</accession>
<evidence type="ECO:0000313" key="7">
    <source>
        <dbReference type="EMBL" id="KAJ3473582.1"/>
    </source>
</evidence>
<evidence type="ECO:0000256" key="1">
    <source>
        <dbReference type="ARBA" id="ARBA00004141"/>
    </source>
</evidence>
<keyword evidence="2 5" id="KW-0812">Transmembrane</keyword>
<dbReference type="EMBL" id="JANAWD010001333">
    <property type="protein sequence ID" value="KAJ3473582.1"/>
    <property type="molecule type" value="Genomic_DNA"/>
</dbReference>
<keyword evidence="8" id="KW-1185">Reference proteome</keyword>
<feature type="transmembrane region" description="Helical" evidence="5">
    <location>
        <begin position="219"/>
        <end position="239"/>
    </location>
</feature>
<comment type="caution">
    <text evidence="7">The sequence shown here is derived from an EMBL/GenBank/DDBJ whole genome shotgun (WGS) entry which is preliminary data.</text>
</comment>
<evidence type="ECO:0000259" key="6">
    <source>
        <dbReference type="Pfam" id="PF03151"/>
    </source>
</evidence>
<evidence type="ECO:0000256" key="5">
    <source>
        <dbReference type="SAM" id="Phobius"/>
    </source>
</evidence>
<name>A0AAD5UQR1_9APHY</name>
<evidence type="ECO:0000256" key="2">
    <source>
        <dbReference type="ARBA" id="ARBA00022692"/>
    </source>
</evidence>
<feature type="transmembrane region" description="Helical" evidence="5">
    <location>
        <begin position="259"/>
        <end position="279"/>
    </location>
</feature>
<reference evidence="7" key="1">
    <citation type="submission" date="2022-07" db="EMBL/GenBank/DDBJ databases">
        <title>Genome Sequence of Physisporinus lineatus.</title>
        <authorList>
            <person name="Buettner E."/>
        </authorList>
    </citation>
    <scope>NUCLEOTIDE SEQUENCE</scope>
    <source>
        <strain evidence="7">VT162</strain>
    </source>
</reference>
<dbReference type="Pfam" id="PF03151">
    <property type="entry name" value="TPT"/>
    <property type="match status" value="2"/>
</dbReference>
<sequence>MSVYVAGNVMCTVRNNGDSRSVDQSSEWQPFLNLLKQPLNEATQRSNISVPFAHMDRRQGTWAFDSPPHGNHQTVGRWLAPPKDYSPLGFSTSVPGNLAELEGATSASVPDTTDISPAEAWKPATSELYFLGPPPFFANATLSPRLPLFISRFPPVLALSSWRKHAQHERSGYVSFAAKSFARWWRNSFYGSQSFWLFLYFSFNLLLTLSNKSVMTTFPFPYSLTAIHALCSSFGGYILRRRGLYNPRRLNIRDELVLAAFSVLYSVNVAVSNVSLHLVTVPFHQVVRAATPIFTLFLSSLLLGKRTNTYKHITLVPVIIGVGVATYGDYYFTWWGFCLTMLGTFLASLKTIYTNVLQSSGTPSVLRKDEGSHYRSIFASSQSFQTSWLSIRRRNILPPSLNLHPLDLLTRMSPMAFIQCVIYAQLSGELSRLQRLSMSPLVSADNSHQGYINTRPQNSTLLGCPDLGPSDSRGVETSQLLVLLINGCVAFGLNVVSFTANGKVGSLSMTVAANVKQVLTILFAVSLFGLQITPTNAMGISITLAGGAWYAWAEYTSKRAPALATSQ</sequence>
<dbReference type="InterPro" id="IPR050186">
    <property type="entry name" value="TPT_transporter"/>
</dbReference>
<feature type="transmembrane region" description="Helical" evidence="5">
    <location>
        <begin position="285"/>
        <end position="303"/>
    </location>
</feature>
<evidence type="ECO:0000256" key="4">
    <source>
        <dbReference type="ARBA" id="ARBA00023136"/>
    </source>
</evidence>
<feature type="domain" description="Sugar phosphate transporter" evidence="6">
    <location>
        <begin position="197"/>
        <end position="355"/>
    </location>
</feature>
<feature type="domain" description="Sugar phosphate transporter" evidence="6">
    <location>
        <begin position="478"/>
        <end position="550"/>
    </location>
</feature>
<feature type="transmembrane region" description="Helical" evidence="5">
    <location>
        <begin position="189"/>
        <end position="207"/>
    </location>
</feature>
<evidence type="ECO:0000256" key="3">
    <source>
        <dbReference type="ARBA" id="ARBA00022989"/>
    </source>
</evidence>
<comment type="subcellular location">
    <subcellularLocation>
        <location evidence="1">Membrane</location>
        <topology evidence="1">Multi-pass membrane protein</topology>
    </subcellularLocation>
</comment>
<dbReference type="Proteomes" id="UP001212997">
    <property type="component" value="Unassembled WGS sequence"/>
</dbReference>
<protein>
    <recommendedName>
        <fullName evidence="6">Sugar phosphate transporter domain-containing protein</fullName>
    </recommendedName>
</protein>
<dbReference type="GO" id="GO:0016020">
    <property type="term" value="C:membrane"/>
    <property type="evidence" value="ECO:0007669"/>
    <property type="project" value="UniProtKB-SubCell"/>
</dbReference>
<keyword evidence="3 5" id="KW-1133">Transmembrane helix</keyword>
<dbReference type="AlphaFoldDB" id="A0AAD5UQR1"/>
<dbReference type="PANTHER" id="PTHR11132">
    <property type="entry name" value="SOLUTE CARRIER FAMILY 35"/>
    <property type="match status" value="1"/>
</dbReference>